<dbReference type="PANTHER" id="PTHR46025:SF3">
    <property type="entry name" value="XYLOSYLTRANSFERASE OXT"/>
    <property type="match status" value="1"/>
</dbReference>
<evidence type="ECO:0000313" key="16">
    <source>
        <dbReference type="Proteomes" id="UP001302696"/>
    </source>
</evidence>
<gene>
    <name evidence="15" type="ORF">N6G96_03995</name>
</gene>
<evidence type="ECO:0000256" key="3">
    <source>
        <dbReference type="ARBA" id="ARBA00022676"/>
    </source>
</evidence>
<keyword evidence="6" id="KW-0479">Metal-binding</keyword>
<proteinExistence type="predicted"/>
<evidence type="ECO:0000256" key="9">
    <source>
        <dbReference type="ARBA" id="ARBA00022989"/>
    </source>
</evidence>
<name>A0ABZ0Q7S6_9LACO</name>
<evidence type="ECO:0000256" key="12">
    <source>
        <dbReference type="ARBA" id="ARBA00023157"/>
    </source>
</evidence>
<evidence type="ECO:0000256" key="2">
    <source>
        <dbReference type="ARBA" id="ARBA00004648"/>
    </source>
</evidence>
<evidence type="ECO:0000256" key="8">
    <source>
        <dbReference type="ARBA" id="ARBA00022968"/>
    </source>
</evidence>
<keyword evidence="11" id="KW-0472">Membrane</keyword>
<dbReference type="InterPro" id="IPR003406">
    <property type="entry name" value="Glyco_trans_14"/>
</dbReference>
<evidence type="ECO:0000256" key="14">
    <source>
        <dbReference type="ARBA" id="ARBA00042865"/>
    </source>
</evidence>
<keyword evidence="8" id="KW-0735">Signal-anchor</keyword>
<protein>
    <recommendedName>
        <fullName evidence="14">Peptide O-xylosyltransferase</fullName>
    </recommendedName>
</protein>
<keyword evidence="5" id="KW-0812">Transmembrane</keyword>
<keyword evidence="13" id="KW-0325">Glycoprotein</keyword>
<evidence type="ECO:0000256" key="1">
    <source>
        <dbReference type="ARBA" id="ARBA00004323"/>
    </source>
</evidence>
<organism evidence="15 16">
    <name type="scientific">Pediococcus inopinatus</name>
    <dbReference type="NCBI Taxonomy" id="114090"/>
    <lineage>
        <taxon>Bacteria</taxon>
        <taxon>Bacillati</taxon>
        <taxon>Bacillota</taxon>
        <taxon>Bacilli</taxon>
        <taxon>Lactobacillales</taxon>
        <taxon>Lactobacillaceae</taxon>
        <taxon>Pediococcus</taxon>
    </lineage>
</organism>
<dbReference type="InterPro" id="IPR043538">
    <property type="entry name" value="XYLT"/>
</dbReference>
<dbReference type="RefSeq" id="WP_323709113.1">
    <property type="nucleotide sequence ID" value="NZ_CP104778.1"/>
</dbReference>
<evidence type="ECO:0000256" key="5">
    <source>
        <dbReference type="ARBA" id="ARBA00022692"/>
    </source>
</evidence>
<comment type="subcellular location">
    <subcellularLocation>
        <location evidence="2">Endoplasmic reticulum membrane</location>
        <topology evidence="2">Single-pass type II membrane protein</topology>
    </subcellularLocation>
    <subcellularLocation>
        <location evidence="1">Golgi apparatus membrane</location>
        <topology evidence="1">Single-pass type II membrane protein</topology>
    </subcellularLocation>
</comment>
<evidence type="ECO:0000256" key="10">
    <source>
        <dbReference type="ARBA" id="ARBA00023034"/>
    </source>
</evidence>
<evidence type="ECO:0000256" key="13">
    <source>
        <dbReference type="ARBA" id="ARBA00023180"/>
    </source>
</evidence>
<dbReference type="EMBL" id="CP104778">
    <property type="protein sequence ID" value="WPC22384.1"/>
    <property type="molecule type" value="Genomic_DNA"/>
</dbReference>
<reference evidence="16" key="1">
    <citation type="submission" date="2024-06" db="EMBL/GenBank/DDBJ databases">
        <authorList>
            <person name="Chang H.C."/>
            <person name="Mun S.Y."/>
        </authorList>
    </citation>
    <scope>NUCLEOTIDE SEQUENCE [LARGE SCALE GENOMIC DNA]</scope>
    <source>
        <strain evidence="16">KT1</strain>
    </source>
</reference>
<dbReference type="PANTHER" id="PTHR46025">
    <property type="entry name" value="XYLOSYLTRANSFERASE OXT"/>
    <property type="match status" value="1"/>
</dbReference>
<keyword evidence="7" id="KW-0256">Endoplasmic reticulum</keyword>
<evidence type="ECO:0000256" key="4">
    <source>
        <dbReference type="ARBA" id="ARBA00022679"/>
    </source>
</evidence>
<sequence>MERQAFLVILHKYSESLQSLFNRLVEAHGDIYVHIDKKCKDSRVRKLLLDLPNVVIIPESYNVSWGGINMVKVMLSLLKEAFSAKHDYSHFVFLSGSDLPVASGVEIQKYFSKKSGIELMRSYSITKSGCEHCNSKIEKIYFFDNISKNEIFSKIMRAFASELMVKKRQKNYLYYEGKKQDICYGSQWFAITPDCVNYILNQVDLNIYLDYFKHTFAPDEMFFQTIIFNSKFKSKNQTKGLEPYNRIWQLFNYTFLDARPLNCGKPIESSVLRNKMQRLLKKFKNPNYYRHTNNNVLGGSIGPLTIQDYPDIISSEMPFCRKIDDKISAQLIEKLSQNN</sequence>
<keyword evidence="4" id="KW-0808">Transferase</keyword>
<evidence type="ECO:0000256" key="11">
    <source>
        <dbReference type="ARBA" id="ARBA00023136"/>
    </source>
</evidence>
<dbReference type="Pfam" id="PF02485">
    <property type="entry name" value="Branch"/>
    <property type="match status" value="1"/>
</dbReference>
<keyword evidence="3" id="KW-0328">Glycosyltransferase</keyword>
<evidence type="ECO:0000256" key="7">
    <source>
        <dbReference type="ARBA" id="ARBA00022824"/>
    </source>
</evidence>
<accession>A0ABZ0Q7S6</accession>
<evidence type="ECO:0000313" key="15">
    <source>
        <dbReference type="EMBL" id="WPC22384.1"/>
    </source>
</evidence>
<evidence type="ECO:0000256" key="6">
    <source>
        <dbReference type="ARBA" id="ARBA00022723"/>
    </source>
</evidence>
<dbReference type="Proteomes" id="UP001302696">
    <property type="component" value="Chromosome"/>
</dbReference>
<keyword evidence="16" id="KW-1185">Reference proteome</keyword>
<keyword evidence="12" id="KW-1015">Disulfide bond</keyword>
<keyword evidence="9" id="KW-1133">Transmembrane helix</keyword>
<keyword evidence="10" id="KW-0333">Golgi apparatus</keyword>